<keyword evidence="14" id="KW-0732">Signal</keyword>
<evidence type="ECO:0000256" key="4">
    <source>
        <dbReference type="ARBA" id="ARBA00022461"/>
    </source>
</evidence>
<feature type="region of interest" description="Disordered" evidence="13">
    <location>
        <begin position="157"/>
        <end position="180"/>
    </location>
</feature>
<dbReference type="GO" id="GO:0015280">
    <property type="term" value="F:ligand-gated sodium channel activity"/>
    <property type="evidence" value="ECO:0007669"/>
    <property type="project" value="TreeGrafter"/>
</dbReference>
<keyword evidence="9" id="KW-0472">Membrane</keyword>
<keyword evidence="4 12" id="KW-0894">Sodium channel</keyword>
<comment type="caution">
    <text evidence="15">The sequence shown here is derived from an EMBL/GenBank/DDBJ whole genome shotgun (WGS) entry which is preliminary data.</text>
</comment>
<proteinExistence type="inferred from homology"/>
<evidence type="ECO:0000256" key="8">
    <source>
        <dbReference type="ARBA" id="ARBA00023065"/>
    </source>
</evidence>
<evidence type="ECO:0000256" key="6">
    <source>
        <dbReference type="ARBA" id="ARBA00022989"/>
    </source>
</evidence>
<evidence type="ECO:0000256" key="9">
    <source>
        <dbReference type="ARBA" id="ARBA00023136"/>
    </source>
</evidence>
<organism evidence="15 17">
    <name type="scientific">Arctia plantaginis</name>
    <name type="common">Wood tiger moth</name>
    <name type="synonym">Phalaena plantaginis</name>
    <dbReference type="NCBI Taxonomy" id="874455"/>
    <lineage>
        <taxon>Eukaryota</taxon>
        <taxon>Metazoa</taxon>
        <taxon>Ecdysozoa</taxon>
        <taxon>Arthropoda</taxon>
        <taxon>Hexapoda</taxon>
        <taxon>Insecta</taxon>
        <taxon>Pterygota</taxon>
        <taxon>Neoptera</taxon>
        <taxon>Endopterygota</taxon>
        <taxon>Lepidoptera</taxon>
        <taxon>Glossata</taxon>
        <taxon>Ditrysia</taxon>
        <taxon>Noctuoidea</taxon>
        <taxon>Erebidae</taxon>
        <taxon>Arctiinae</taxon>
        <taxon>Arctia</taxon>
    </lineage>
</organism>
<comment type="similarity">
    <text evidence="2 12">Belongs to the amiloride-sensitive sodium channel (TC 1.A.6) family.</text>
</comment>
<evidence type="ECO:0000313" key="16">
    <source>
        <dbReference type="EMBL" id="CAB3246276.1"/>
    </source>
</evidence>
<evidence type="ECO:0000256" key="11">
    <source>
        <dbReference type="ARBA" id="ARBA00023303"/>
    </source>
</evidence>
<evidence type="ECO:0000313" key="15">
    <source>
        <dbReference type="EMBL" id="CAB3220489.1"/>
    </source>
</evidence>
<evidence type="ECO:0000256" key="1">
    <source>
        <dbReference type="ARBA" id="ARBA00004141"/>
    </source>
</evidence>
<keyword evidence="5 12" id="KW-0812">Transmembrane</keyword>
<gene>
    <name evidence="16" type="ORF">APLA_LOCUS11451</name>
    <name evidence="15" type="ORF">APLA_LOCUS311</name>
</gene>
<comment type="subcellular location">
    <subcellularLocation>
        <location evidence="1">Membrane</location>
        <topology evidence="1">Multi-pass membrane protein</topology>
    </subcellularLocation>
</comment>
<dbReference type="Proteomes" id="UP000494256">
    <property type="component" value="Unassembled WGS sequence"/>
</dbReference>
<feature type="region of interest" description="Disordered" evidence="13">
    <location>
        <begin position="111"/>
        <end position="136"/>
    </location>
</feature>
<evidence type="ECO:0000256" key="7">
    <source>
        <dbReference type="ARBA" id="ARBA00023053"/>
    </source>
</evidence>
<keyword evidence="3 12" id="KW-0813">Transport</keyword>
<keyword evidence="8 12" id="KW-0406">Ion transport</keyword>
<dbReference type="PANTHER" id="PTHR11690:SF243">
    <property type="entry name" value="PICKPOCKET 12-RELATED"/>
    <property type="match status" value="1"/>
</dbReference>
<keyword evidence="6" id="KW-1133">Transmembrane helix</keyword>
<feature type="chain" id="PRO_5036272822" evidence="14">
    <location>
        <begin position="19"/>
        <end position="697"/>
    </location>
</feature>
<keyword evidence="11 12" id="KW-0407">Ion channel</keyword>
<accession>A0A8S0YN68</accession>
<dbReference type="AlphaFoldDB" id="A0A8S0YN68"/>
<dbReference type="EMBL" id="CADEBD010000327">
    <property type="protein sequence ID" value="CAB3246276.1"/>
    <property type="molecule type" value="Genomic_DNA"/>
</dbReference>
<sequence length="697" mass="77348">MNPMIIVACLALACGAQASQGWAGPPANIALSQDGRNILDTPEVAQARAAHLSALNQAAQNNPNPQDDGSYNPQWDNEEYWQKADQNKWNAAPAHNQWNAAPAQNQWNAAPAHNQWNSGAPAPVAESAQGAQQWNAAPAQNQWNAAPAHNQWNAAPAHNQWDSSSQWNGAPSWQGGNPAQQPANIRLANDGSGILDTPEVAAARAAHLQAHAQVAHAAPAHAPQQRWKDQLSHNTKRDFQDQKGNTPNFLVKNCGIIYKRLLCMGFDTSGSENLLGVKGFFIQNVYAKWRMSPMIVSINPKNIELEELPFPAITICNMNQAKKSVALRYLEEGNHVDKKLLRHLCSSREDSSRFEDDIAGSADWDHTRQFLINITQPCNEMIAQCIWASSTVNCEDLFNAQLTDEGLCCTFNAVHRNNMFRNPRSVNDLNLTFPSPAVDWTPEDGYPADAPPDGFPWRPKGVGTQNGLSLVLDANIDEYYCASTKSAGFKILMHNPVETPKLRNLGEIYAPGIEGRISICPEISDSRSSLRTIDIKKRLCLFSSEKELVFFRTYTLKNCQMECEARAMLDVCRCVYYYMPKNKTTPICGKSDAKCYANMSKIIPGQDTSCKECLPACNELAYSERFSWAPLKNSLVAKLAQNLGNRTQEYFTEHRRPARTVPWFQYNEPSGTDLLSEPKSIVHDDPAACKIPICKIT</sequence>
<evidence type="ECO:0000256" key="5">
    <source>
        <dbReference type="ARBA" id="ARBA00022692"/>
    </source>
</evidence>
<keyword evidence="10 12" id="KW-0739">Sodium transport</keyword>
<evidence type="ECO:0000256" key="3">
    <source>
        <dbReference type="ARBA" id="ARBA00022448"/>
    </source>
</evidence>
<evidence type="ECO:0000256" key="10">
    <source>
        <dbReference type="ARBA" id="ARBA00023201"/>
    </source>
</evidence>
<dbReference type="PRINTS" id="PR01078">
    <property type="entry name" value="AMINACHANNEL"/>
</dbReference>
<name>A0A8S0YN68_ARCPL</name>
<evidence type="ECO:0000256" key="14">
    <source>
        <dbReference type="SAM" id="SignalP"/>
    </source>
</evidence>
<keyword evidence="7" id="KW-0915">Sodium</keyword>
<evidence type="ECO:0000256" key="13">
    <source>
        <dbReference type="SAM" id="MobiDB-lite"/>
    </source>
</evidence>
<reference evidence="17 18" key="1">
    <citation type="submission" date="2020-04" db="EMBL/GenBank/DDBJ databases">
        <authorList>
            <person name="Wallbank WR R."/>
            <person name="Pardo Diaz C."/>
            <person name="Kozak K."/>
            <person name="Martin S."/>
            <person name="Jiggins C."/>
            <person name="Moest M."/>
            <person name="Warren A I."/>
            <person name="Byers J.R.P. K."/>
            <person name="Montejo-Kovacevich G."/>
            <person name="Yen C E."/>
        </authorList>
    </citation>
    <scope>NUCLEOTIDE SEQUENCE [LARGE SCALE GENOMIC DNA]</scope>
</reference>
<feature type="compositionally biased region" description="Polar residues" evidence="13">
    <location>
        <begin position="162"/>
        <end position="180"/>
    </location>
</feature>
<evidence type="ECO:0000313" key="18">
    <source>
        <dbReference type="Proteomes" id="UP000494256"/>
    </source>
</evidence>
<dbReference type="PANTHER" id="PTHR11690">
    <property type="entry name" value="AMILORIDE-SENSITIVE SODIUM CHANNEL-RELATED"/>
    <property type="match status" value="1"/>
</dbReference>
<dbReference type="Proteomes" id="UP000494106">
    <property type="component" value="Unassembled WGS sequence"/>
</dbReference>
<dbReference type="OrthoDB" id="6021021at2759"/>
<dbReference type="GO" id="GO:0005886">
    <property type="term" value="C:plasma membrane"/>
    <property type="evidence" value="ECO:0007669"/>
    <property type="project" value="TreeGrafter"/>
</dbReference>
<dbReference type="InterPro" id="IPR001873">
    <property type="entry name" value="ENaC"/>
</dbReference>
<keyword evidence="17" id="KW-1185">Reference proteome</keyword>
<evidence type="ECO:0000256" key="2">
    <source>
        <dbReference type="ARBA" id="ARBA00007193"/>
    </source>
</evidence>
<dbReference type="Pfam" id="PF00858">
    <property type="entry name" value="ASC"/>
    <property type="match status" value="1"/>
</dbReference>
<evidence type="ECO:0000256" key="12">
    <source>
        <dbReference type="RuleBase" id="RU000679"/>
    </source>
</evidence>
<dbReference type="EMBL" id="CADEBC010000045">
    <property type="protein sequence ID" value="CAB3220489.1"/>
    <property type="molecule type" value="Genomic_DNA"/>
</dbReference>
<dbReference type="Gene3D" id="2.60.470.10">
    <property type="entry name" value="Acid-sensing ion channels like domains"/>
    <property type="match status" value="1"/>
</dbReference>
<protein>
    <submittedName>
        <fullName evidence="15">Uncharacterized protein</fullName>
    </submittedName>
</protein>
<evidence type="ECO:0000313" key="17">
    <source>
        <dbReference type="Proteomes" id="UP000494106"/>
    </source>
</evidence>
<feature type="signal peptide" evidence="14">
    <location>
        <begin position="1"/>
        <end position="18"/>
    </location>
</feature>